<dbReference type="InterPro" id="IPR006311">
    <property type="entry name" value="TAT_signal"/>
</dbReference>
<evidence type="ECO:0000259" key="7">
    <source>
        <dbReference type="PROSITE" id="PS51352"/>
    </source>
</evidence>
<dbReference type="PANTHER" id="PTHR13887">
    <property type="entry name" value="GLUTATHIONE S-TRANSFERASE KAPPA"/>
    <property type="match status" value="1"/>
</dbReference>
<keyword evidence="4" id="KW-0560">Oxidoreductase</keyword>
<feature type="domain" description="Thioredoxin" evidence="7">
    <location>
        <begin position="26"/>
        <end position="206"/>
    </location>
</feature>
<dbReference type="Pfam" id="PF13462">
    <property type="entry name" value="Thioredoxin_4"/>
    <property type="match status" value="1"/>
</dbReference>
<dbReference type="InterPro" id="IPR013766">
    <property type="entry name" value="Thioredoxin_domain"/>
</dbReference>
<dbReference type="InterPro" id="IPR012336">
    <property type="entry name" value="Thioredoxin-like_fold"/>
</dbReference>
<dbReference type="STRING" id="321339.SAMN05444340_12621"/>
<keyword evidence="8" id="KW-0413">Isomerase</keyword>
<dbReference type="Gene3D" id="3.40.30.10">
    <property type="entry name" value="Glutaredoxin"/>
    <property type="match status" value="1"/>
</dbReference>
<evidence type="ECO:0000256" key="2">
    <source>
        <dbReference type="ARBA" id="ARBA00005791"/>
    </source>
</evidence>
<protein>
    <submittedName>
        <fullName evidence="8">Protein-disulfide isomerase</fullName>
    </submittedName>
</protein>
<dbReference type="RefSeq" id="WP_089886155.1">
    <property type="nucleotide sequence ID" value="NZ_FNPF01000026.1"/>
</dbReference>
<dbReference type="SUPFAM" id="SSF52833">
    <property type="entry name" value="Thioredoxin-like"/>
    <property type="match status" value="1"/>
</dbReference>
<gene>
    <name evidence="8" type="ORF">SAMN05444340_12621</name>
</gene>
<name>A0A1H3NLS2_9RHOB</name>
<evidence type="ECO:0000256" key="1">
    <source>
        <dbReference type="ARBA" id="ARBA00003565"/>
    </source>
</evidence>
<evidence type="ECO:0000256" key="5">
    <source>
        <dbReference type="ARBA" id="ARBA00023157"/>
    </source>
</evidence>
<dbReference type="EMBL" id="FNPF01000026">
    <property type="protein sequence ID" value="SDY89748.1"/>
    <property type="molecule type" value="Genomic_DNA"/>
</dbReference>
<comment type="function">
    <text evidence="1">May be required for disulfide bond formation in some proteins.</text>
</comment>
<dbReference type="GO" id="GO:0016491">
    <property type="term" value="F:oxidoreductase activity"/>
    <property type="evidence" value="ECO:0007669"/>
    <property type="project" value="UniProtKB-KW"/>
</dbReference>
<organism evidence="8 9">
    <name type="scientific">Citreimonas salinaria</name>
    <dbReference type="NCBI Taxonomy" id="321339"/>
    <lineage>
        <taxon>Bacteria</taxon>
        <taxon>Pseudomonadati</taxon>
        <taxon>Pseudomonadota</taxon>
        <taxon>Alphaproteobacteria</taxon>
        <taxon>Rhodobacterales</taxon>
        <taxon>Roseobacteraceae</taxon>
        <taxon>Citreimonas</taxon>
    </lineage>
</organism>
<keyword evidence="6" id="KW-0676">Redox-active center</keyword>
<proteinExistence type="inferred from homology"/>
<dbReference type="GO" id="GO:0016853">
    <property type="term" value="F:isomerase activity"/>
    <property type="evidence" value="ECO:0007669"/>
    <property type="project" value="UniProtKB-KW"/>
</dbReference>
<dbReference type="PANTHER" id="PTHR13887:SF14">
    <property type="entry name" value="DISULFIDE BOND FORMATION PROTEIN D"/>
    <property type="match status" value="1"/>
</dbReference>
<evidence type="ECO:0000313" key="9">
    <source>
        <dbReference type="Proteomes" id="UP000199286"/>
    </source>
</evidence>
<dbReference type="Proteomes" id="UP000199286">
    <property type="component" value="Unassembled WGS sequence"/>
</dbReference>
<reference evidence="8 9" key="1">
    <citation type="submission" date="2016-10" db="EMBL/GenBank/DDBJ databases">
        <authorList>
            <person name="de Groot N.N."/>
        </authorList>
    </citation>
    <scope>NUCLEOTIDE SEQUENCE [LARGE SCALE GENOMIC DNA]</scope>
    <source>
        <strain evidence="8 9">DSM 26880</strain>
    </source>
</reference>
<dbReference type="AlphaFoldDB" id="A0A1H3NLS2"/>
<sequence>MTMNRRSLLAIGGGGLLLGSSALMLWPEGGHAQQLTVDAVLNDPDAPVQGNPAGDVTVVEYFDYQCPFCKGMHPTLKDVVAGDGNVRLVMKDWPIFGAPSVRASQLALGAVTLGAYEDVHEALMATDARLSEADVEATVARVVPVDDAMDAYRADRAKWDALLTRNDFQAAAMGFRGTPAFAIETTLFSGALDRQTLVDAIAAARAEA</sequence>
<keyword evidence="9" id="KW-1185">Reference proteome</keyword>
<dbReference type="PROSITE" id="PS51352">
    <property type="entry name" value="THIOREDOXIN_2"/>
    <property type="match status" value="1"/>
</dbReference>
<evidence type="ECO:0000256" key="6">
    <source>
        <dbReference type="ARBA" id="ARBA00023284"/>
    </source>
</evidence>
<dbReference type="OrthoDB" id="9780147at2"/>
<evidence type="ECO:0000313" key="8">
    <source>
        <dbReference type="EMBL" id="SDY89748.1"/>
    </source>
</evidence>
<evidence type="ECO:0000256" key="4">
    <source>
        <dbReference type="ARBA" id="ARBA00023002"/>
    </source>
</evidence>
<dbReference type="PROSITE" id="PS51318">
    <property type="entry name" value="TAT"/>
    <property type="match status" value="1"/>
</dbReference>
<keyword evidence="3" id="KW-0732">Signal</keyword>
<evidence type="ECO:0000256" key="3">
    <source>
        <dbReference type="ARBA" id="ARBA00022729"/>
    </source>
</evidence>
<dbReference type="InterPro" id="IPR036249">
    <property type="entry name" value="Thioredoxin-like_sf"/>
</dbReference>
<keyword evidence="5" id="KW-1015">Disulfide bond</keyword>
<comment type="similarity">
    <text evidence="2">Belongs to the thioredoxin family. DsbA subfamily.</text>
</comment>
<dbReference type="CDD" id="cd03023">
    <property type="entry name" value="DsbA_Com1_like"/>
    <property type="match status" value="1"/>
</dbReference>
<accession>A0A1H3NLS2</accession>